<evidence type="ECO:0000313" key="1">
    <source>
        <dbReference type="EMBL" id="BCM87016.1"/>
    </source>
</evidence>
<proteinExistence type="predicted"/>
<dbReference type="KEGG" id="mind:mvi_54770"/>
<accession>A0A8H9C9R1</accession>
<dbReference type="EMBL" id="AP024145">
    <property type="protein sequence ID" value="BCM87016.1"/>
    <property type="molecule type" value="Genomic_DNA"/>
</dbReference>
<sequence length="166" mass="18862">MQKWASKVRCIHGSGGLGVLTQPGLETGWYPFYYPLMIKYPSLDYDAMGDYWSEVRHGGYELPKSSNWLTFLGVSNIERLGGEDAVRSQITPEISLVRYEGGYLIRAGERPVVDTNGVGGVPQAYKDIARIIRPILFQKYEYGIIEVPPEKDSLDETLKWIHRFES</sequence>
<reference evidence="1" key="1">
    <citation type="submission" date="2020-11" db="EMBL/GenBank/DDBJ databases">
        <title>Complete genome sequence of a novel pathogenic Methylobacterium strain isolated from rice in Vietnam.</title>
        <authorList>
            <person name="Lai K."/>
            <person name="Okazaki S."/>
            <person name="Higashi K."/>
            <person name="Mori H."/>
            <person name="Toyoda A."/>
            <person name="Kurokawa K."/>
        </authorList>
    </citation>
    <scope>NUCLEOTIDE SEQUENCE</scope>
    <source>
        <strain evidence="1">VL1</strain>
    </source>
</reference>
<evidence type="ECO:0000313" key="2">
    <source>
        <dbReference type="Proteomes" id="UP000663508"/>
    </source>
</evidence>
<name>A0A8H9C9R1_9HYPH</name>
<dbReference type="Proteomes" id="UP000663508">
    <property type="component" value="Chromosome"/>
</dbReference>
<organism evidence="1 2">
    <name type="scientific">Methylobacterium indicum</name>
    <dbReference type="NCBI Taxonomy" id="1775910"/>
    <lineage>
        <taxon>Bacteria</taxon>
        <taxon>Pseudomonadati</taxon>
        <taxon>Pseudomonadota</taxon>
        <taxon>Alphaproteobacteria</taxon>
        <taxon>Hyphomicrobiales</taxon>
        <taxon>Methylobacteriaceae</taxon>
        <taxon>Methylobacterium</taxon>
    </lineage>
</organism>
<dbReference type="Pfam" id="PF11876">
    <property type="entry name" value="TsiV"/>
    <property type="match status" value="1"/>
</dbReference>
<gene>
    <name evidence="1" type="ORF">mvi_54770</name>
</gene>
<dbReference type="AlphaFoldDB" id="A0A8H9C9R1"/>
<protein>
    <submittedName>
        <fullName evidence="1">Uncharacterized protein</fullName>
    </submittedName>
</protein>
<dbReference type="InterPro" id="IPR021815">
    <property type="entry name" value="TsiV"/>
</dbReference>